<dbReference type="Proteomes" id="UP000670947">
    <property type="component" value="Unassembled WGS sequence"/>
</dbReference>
<dbReference type="Gene3D" id="2.60.120.620">
    <property type="entry name" value="q2cbj1_9rhob like domain"/>
    <property type="match status" value="1"/>
</dbReference>
<dbReference type="EMBL" id="JAGGDJ010000002">
    <property type="protein sequence ID" value="MBO7743527.1"/>
    <property type="molecule type" value="Genomic_DNA"/>
</dbReference>
<evidence type="ECO:0000313" key="2">
    <source>
        <dbReference type="Proteomes" id="UP000670947"/>
    </source>
</evidence>
<evidence type="ECO:0000313" key="1">
    <source>
        <dbReference type="EMBL" id="MBO7743527.1"/>
    </source>
</evidence>
<keyword evidence="2" id="KW-1185">Reference proteome</keyword>
<dbReference type="SUPFAM" id="SSF51197">
    <property type="entry name" value="Clavaminate synthase-like"/>
    <property type="match status" value="1"/>
</dbReference>
<protein>
    <submittedName>
        <fullName evidence="1">Phytanoyl-CoA dioxygenase family protein</fullName>
    </submittedName>
</protein>
<keyword evidence="1" id="KW-0223">Dioxygenase</keyword>
<dbReference type="GO" id="GO:0051213">
    <property type="term" value="F:dioxygenase activity"/>
    <property type="evidence" value="ECO:0007669"/>
    <property type="project" value="UniProtKB-KW"/>
</dbReference>
<dbReference type="RefSeq" id="WP_208846548.1">
    <property type="nucleotide sequence ID" value="NZ_JAGGDJ010000002.1"/>
</dbReference>
<dbReference type="Pfam" id="PF05721">
    <property type="entry name" value="PhyH"/>
    <property type="match status" value="1"/>
</dbReference>
<sequence length="260" mass="28462">MNIRLNEEERRSGTLAPDKLDYAVALLSTKGYVILENVFSPERADEIKAFVSRQPHAGSGDGTRVALPIEEPFIASDIVENGAILAPVDQLIGADCVLRAVAVERIAAGNEASGEVTIDSKPLFPETENARFPAHKIQVTIGLGDMEASGGAPELFPGTHTQPEHFAIRYGESMVRKLAGSMPSETIALRKGAVLLRDSRLWHRERPNAIGSDNVTLALTYQRWWDITGGRQQVSGEVFDNGSDRLKRLLRFEAIPHKQA</sequence>
<proteinExistence type="predicted"/>
<keyword evidence="1" id="KW-0560">Oxidoreductase</keyword>
<name>A0ABS3W5D5_9BACL</name>
<organism evidence="1 2">
    <name type="scientific">Paenibacillus artemisiicola</name>
    <dbReference type="NCBI Taxonomy" id="1172618"/>
    <lineage>
        <taxon>Bacteria</taxon>
        <taxon>Bacillati</taxon>
        <taxon>Bacillota</taxon>
        <taxon>Bacilli</taxon>
        <taxon>Bacillales</taxon>
        <taxon>Paenibacillaceae</taxon>
        <taxon>Paenibacillus</taxon>
    </lineage>
</organism>
<accession>A0ABS3W5D5</accession>
<gene>
    <name evidence="1" type="ORF">I8J29_04930</name>
</gene>
<reference evidence="1 2" key="1">
    <citation type="submission" date="2021-03" db="EMBL/GenBank/DDBJ databases">
        <title>Paenibacillus artemisicola MWE-103 whole genome sequence.</title>
        <authorList>
            <person name="Ham Y.J."/>
        </authorList>
    </citation>
    <scope>NUCLEOTIDE SEQUENCE [LARGE SCALE GENOMIC DNA]</scope>
    <source>
        <strain evidence="1 2">MWE-103</strain>
    </source>
</reference>
<comment type="caution">
    <text evidence="1">The sequence shown here is derived from an EMBL/GenBank/DDBJ whole genome shotgun (WGS) entry which is preliminary data.</text>
</comment>
<dbReference type="InterPro" id="IPR008775">
    <property type="entry name" value="Phytyl_CoA_dOase-like"/>
</dbReference>